<feature type="transmembrane region" description="Helical" evidence="8">
    <location>
        <begin position="306"/>
        <end position="323"/>
    </location>
</feature>
<dbReference type="GO" id="GO:0022857">
    <property type="term" value="F:transmembrane transporter activity"/>
    <property type="evidence" value="ECO:0007669"/>
    <property type="project" value="InterPro"/>
</dbReference>
<evidence type="ECO:0000313" key="9">
    <source>
        <dbReference type="EMBL" id="CCQ33089.1"/>
    </source>
</evidence>
<dbReference type="GO" id="GO:0005886">
    <property type="term" value="C:plasma membrane"/>
    <property type="evidence" value="ECO:0007669"/>
    <property type="project" value="UniProtKB-SubCell"/>
</dbReference>
<reference evidence="10 11" key="1">
    <citation type="journal article" date="2011" name="J. Bacteriol.">
        <title>Genome sequence of Halorhabdus tiamatea, the first archaeon isolated from a deep-sea anoxic brine lake.</title>
        <authorList>
            <person name="Antunes A."/>
            <person name="Alam I."/>
            <person name="Bajic V.B."/>
            <person name="Stingl U."/>
        </authorList>
    </citation>
    <scope>NUCLEOTIDE SEQUENCE [LARGE SCALE GENOMIC DNA]</scope>
    <source>
        <strain evidence="10 11">SARL4B</strain>
    </source>
</reference>
<evidence type="ECO:0000256" key="8">
    <source>
        <dbReference type="SAM" id="Phobius"/>
    </source>
</evidence>
<feature type="transmembrane region" description="Helical" evidence="8">
    <location>
        <begin position="193"/>
        <end position="219"/>
    </location>
</feature>
<dbReference type="PANTHER" id="PTHR32196:SF71">
    <property type="entry name" value="AUTOINDUCER 2 IMPORT SYSTEM PERMEASE PROTEIN LSRD"/>
    <property type="match status" value="1"/>
</dbReference>
<dbReference type="Proteomes" id="UP000015381">
    <property type="component" value="Chromosome I"/>
</dbReference>
<feature type="transmembrane region" description="Helical" evidence="8">
    <location>
        <begin position="32"/>
        <end position="52"/>
    </location>
</feature>
<feature type="transmembrane region" description="Helical" evidence="8">
    <location>
        <begin position="278"/>
        <end position="299"/>
    </location>
</feature>
<dbReference type="AlphaFoldDB" id="F7PQ71"/>
<evidence type="ECO:0000313" key="11">
    <source>
        <dbReference type="Proteomes" id="UP000003861"/>
    </source>
</evidence>
<dbReference type="EMBL" id="HF571520">
    <property type="protein sequence ID" value="CCQ33089.1"/>
    <property type="molecule type" value="Genomic_DNA"/>
</dbReference>
<evidence type="ECO:0000256" key="4">
    <source>
        <dbReference type="ARBA" id="ARBA00022519"/>
    </source>
</evidence>
<evidence type="ECO:0000313" key="10">
    <source>
        <dbReference type="EMBL" id="ERJ05043.1"/>
    </source>
</evidence>
<evidence type="ECO:0000256" key="3">
    <source>
        <dbReference type="ARBA" id="ARBA00022475"/>
    </source>
</evidence>
<keyword evidence="3" id="KW-1003">Cell membrane</keyword>
<evidence type="ECO:0000313" key="12">
    <source>
        <dbReference type="Proteomes" id="UP000015381"/>
    </source>
</evidence>
<dbReference type="RefSeq" id="WP_008524437.1">
    <property type="nucleotide sequence ID" value="NC_021921.1"/>
</dbReference>
<keyword evidence="4" id="KW-0997">Cell inner membrane</keyword>
<evidence type="ECO:0000256" key="6">
    <source>
        <dbReference type="ARBA" id="ARBA00022989"/>
    </source>
</evidence>
<keyword evidence="7 8" id="KW-0472">Membrane</keyword>
<evidence type="ECO:0000256" key="1">
    <source>
        <dbReference type="ARBA" id="ARBA00004651"/>
    </source>
</evidence>
<evidence type="ECO:0000256" key="5">
    <source>
        <dbReference type="ARBA" id="ARBA00022692"/>
    </source>
</evidence>
<dbReference type="Pfam" id="PF02653">
    <property type="entry name" value="BPD_transp_2"/>
    <property type="match status" value="1"/>
</dbReference>
<comment type="subcellular location">
    <subcellularLocation>
        <location evidence="1">Cell membrane</location>
        <topology evidence="1">Multi-pass membrane protein</topology>
    </subcellularLocation>
</comment>
<organism evidence="10 11">
    <name type="scientific">Halorhabdus tiamatea SARL4B</name>
    <dbReference type="NCBI Taxonomy" id="1033806"/>
    <lineage>
        <taxon>Archaea</taxon>
        <taxon>Methanobacteriati</taxon>
        <taxon>Methanobacteriota</taxon>
        <taxon>Stenosarchaea group</taxon>
        <taxon>Halobacteria</taxon>
        <taxon>Halobacteriales</taxon>
        <taxon>Haloarculaceae</taxon>
        <taxon>Halorhabdus</taxon>
    </lineage>
</organism>
<dbReference type="Proteomes" id="UP000003861">
    <property type="component" value="Unassembled WGS sequence"/>
</dbReference>
<gene>
    <name evidence="10" type="primary">rbsC</name>
    <name evidence="10" type="ORF">HLRTI_002988</name>
    <name evidence="9" type="ORF">HTIA_0950</name>
</gene>
<keyword evidence="5 8" id="KW-0812">Transmembrane</keyword>
<dbReference type="CDD" id="cd06579">
    <property type="entry name" value="TM_PBP1_transp_AraH_like"/>
    <property type="match status" value="1"/>
</dbReference>
<dbReference type="HOGENOM" id="CLU_028880_4_0_2"/>
<dbReference type="KEGG" id="hti:HTIA_0950"/>
<dbReference type="EMBL" id="AFNT02000046">
    <property type="protein sequence ID" value="ERJ05043.1"/>
    <property type="molecule type" value="Genomic_DNA"/>
</dbReference>
<feature type="transmembrane region" description="Helical" evidence="8">
    <location>
        <begin position="72"/>
        <end position="94"/>
    </location>
</feature>
<reference evidence="10 11" key="2">
    <citation type="journal article" date="2013" name="PLoS ONE">
        <title>INDIGO - INtegrated Data Warehouse of MIcrobial GenOmes with Examples from the Red Sea Extremophiles.</title>
        <authorList>
            <person name="Alam I."/>
            <person name="Antunes A."/>
            <person name="Kamau A.A."/>
            <person name="Ba Alawi W."/>
            <person name="Kalkatawi M."/>
            <person name="Stingl U."/>
            <person name="Bajic V.B."/>
        </authorList>
    </citation>
    <scope>NUCLEOTIDE SEQUENCE [LARGE SCALE GENOMIC DNA]</scope>
    <source>
        <strain evidence="10 11">SARL4B</strain>
    </source>
</reference>
<dbReference type="eggNOG" id="arCOG00263">
    <property type="taxonomic scope" value="Archaea"/>
</dbReference>
<keyword evidence="6 8" id="KW-1133">Transmembrane helix</keyword>
<keyword evidence="12" id="KW-1185">Reference proteome</keyword>
<feature type="transmembrane region" description="Helical" evidence="8">
    <location>
        <begin position="250"/>
        <end position="272"/>
    </location>
</feature>
<feature type="transmembrane region" description="Helical" evidence="8">
    <location>
        <begin position="329"/>
        <end position="349"/>
    </location>
</feature>
<sequence length="351" mass="37109">MSVETEGDGSEETAVSRGADSRLRRLLQRRQIGVFIGFFLLFGLIAVTRPDLIFDFDSVSTLFLNWDDFSGILSQLLRQAAPYVIIGIGMTYLMIGGEFDLSVGSMYAVAGLTFAMLLTDFRLTVTAALAVVLLLGAVVGLANGVIVTKVGIPSLITTIGMMSVLRGFAYWLTTGGSRQLPDDLGLIDLFGGSITVAGVEIAYMVFWMLALIVVFGLVLQQTRFGHHVYATGDDESAADRSGINTDRVKVTNFVITGVVTAIAGVLSIAYFGSMFGSAGRGFELLIIAAVVIGGTNLFGGEGSISGMFLGSLVIAVIPVLLVLNGVSVAFQETLTGAVIIGAVMVDIYLRD</sequence>
<dbReference type="OrthoDB" id="30958at2157"/>
<keyword evidence="2" id="KW-0813">Transport</keyword>
<feature type="transmembrane region" description="Helical" evidence="8">
    <location>
        <begin position="154"/>
        <end position="173"/>
    </location>
</feature>
<feature type="transmembrane region" description="Helical" evidence="8">
    <location>
        <begin position="125"/>
        <end position="147"/>
    </location>
</feature>
<protein>
    <submittedName>
        <fullName evidence="9">Ribose ABC transport system, permease protein RbsC (TC 3.A.1.2.1)</fullName>
    </submittedName>
    <submittedName>
        <fullName evidence="10">Ribose transport system permease protein rbsC</fullName>
    </submittedName>
</protein>
<name>F7PQ71_9EURY</name>
<reference evidence="9 12" key="3">
    <citation type="journal article" date="2014" name="Environ. Microbiol.">
        <title>Halorhabdus tiamatea: proteogenomics and glycosidase activity measurements identify the first cultivated euryarchaeon from a deep-sea anoxic brine lake as potential polysaccharide degrader.</title>
        <authorList>
            <person name="Werner J."/>
            <person name="Ferrer M."/>
            <person name="Michel G."/>
            <person name="Mann A.J."/>
            <person name="Huang S."/>
            <person name="Juarez S."/>
            <person name="Ciordia S."/>
            <person name="Albar J.P."/>
            <person name="Alcaide M."/>
            <person name="La Cono V."/>
            <person name="Yakimov M.M."/>
            <person name="Antunes A."/>
            <person name="Taborda M."/>
            <person name="Da Costa M.S."/>
            <person name="Amann R.I."/>
            <person name="Gloeckner F.O."/>
            <person name="Golyshina O.V."/>
            <person name="Golyshin P.N."/>
            <person name="Teeling H."/>
        </authorList>
    </citation>
    <scope>NUCLEOTIDE SEQUENCE [LARGE SCALE GENOMIC DNA]</scope>
    <source>
        <strain evidence="12">SARL4B</strain>
        <strain evidence="9">Type strain: SARL4B</strain>
    </source>
</reference>
<dbReference type="GeneID" id="23800487"/>
<evidence type="ECO:0000256" key="2">
    <source>
        <dbReference type="ARBA" id="ARBA00022448"/>
    </source>
</evidence>
<evidence type="ECO:0000256" key="7">
    <source>
        <dbReference type="ARBA" id="ARBA00023136"/>
    </source>
</evidence>
<feature type="transmembrane region" description="Helical" evidence="8">
    <location>
        <begin position="101"/>
        <end position="119"/>
    </location>
</feature>
<dbReference type="STRING" id="1033806.HTIA_0950"/>
<dbReference type="InterPro" id="IPR001851">
    <property type="entry name" value="ABC_transp_permease"/>
</dbReference>
<accession>F7PQ71</accession>
<dbReference type="PANTHER" id="PTHR32196">
    <property type="entry name" value="ABC TRANSPORTER PERMEASE PROTEIN YPHD-RELATED-RELATED"/>
    <property type="match status" value="1"/>
</dbReference>
<dbReference type="PATRIC" id="fig|1033806.12.peg.944"/>
<proteinExistence type="predicted"/>